<dbReference type="InterPro" id="IPR050638">
    <property type="entry name" value="AA-Vitamin_Transporters"/>
</dbReference>
<dbReference type="PANTHER" id="PTHR32322">
    <property type="entry name" value="INNER MEMBRANE TRANSPORTER"/>
    <property type="match status" value="1"/>
</dbReference>
<feature type="transmembrane region" description="Helical" evidence="6">
    <location>
        <begin position="74"/>
        <end position="95"/>
    </location>
</feature>
<evidence type="ECO:0000256" key="1">
    <source>
        <dbReference type="ARBA" id="ARBA00004141"/>
    </source>
</evidence>
<evidence type="ECO:0000259" key="7">
    <source>
        <dbReference type="Pfam" id="PF00892"/>
    </source>
</evidence>
<protein>
    <recommendedName>
        <fullName evidence="7">EamA domain-containing protein</fullName>
    </recommendedName>
</protein>
<evidence type="ECO:0000256" key="6">
    <source>
        <dbReference type="SAM" id="Phobius"/>
    </source>
</evidence>
<dbReference type="Proteomes" id="UP000046155">
    <property type="component" value="Unassembled WGS sequence"/>
</dbReference>
<dbReference type="InterPro" id="IPR037185">
    <property type="entry name" value="EmrE-like"/>
</dbReference>
<feature type="transmembrane region" description="Helical" evidence="6">
    <location>
        <begin position="21"/>
        <end position="40"/>
    </location>
</feature>
<keyword evidence="5 6" id="KW-0472">Membrane</keyword>
<reference evidence="9" key="1">
    <citation type="submission" date="2015-01" db="EMBL/GenBank/DDBJ databases">
        <authorList>
            <person name="Manzoor Shahid"/>
            <person name="Zubair Saima"/>
        </authorList>
    </citation>
    <scope>NUCLEOTIDE SEQUENCE [LARGE SCALE GENOMIC DNA]</scope>
    <source>
        <strain evidence="9">Sp3</strain>
    </source>
</reference>
<organism evidence="8 9">
    <name type="scientific">Syntrophaceticus schinkii</name>
    <dbReference type="NCBI Taxonomy" id="499207"/>
    <lineage>
        <taxon>Bacteria</taxon>
        <taxon>Bacillati</taxon>
        <taxon>Bacillota</taxon>
        <taxon>Clostridia</taxon>
        <taxon>Thermoanaerobacterales</taxon>
        <taxon>Thermoanaerobacterales Family III. Incertae Sedis</taxon>
        <taxon>Syntrophaceticus</taxon>
    </lineage>
</organism>
<evidence type="ECO:0000256" key="3">
    <source>
        <dbReference type="ARBA" id="ARBA00022692"/>
    </source>
</evidence>
<gene>
    <name evidence="8" type="ORF">SSCH_960025</name>
</gene>
<dbReference type="GO" id="GO:0016020">
    <property type="term" value="C:membrane"/>
    <property type="evidence" value="ECO:0007669"/>
    <property type="project" value="UniProtKB-SubCell"/>
</dbReference>
<dbReference type="PANTHER" id="PTHR32322:SF2">
    <property type="entry name" value="EAMA DOMAIN-CONTAINING PROTEIN"/>
    <property type="match status" value="1"/>
</dbReference>
<dbReference type="AlphaFoldDB" id="A0A0B7MKI6"/>
<evidence type="ECO:0000313" key="9">
    <source>
        <dbReference type="Proteomes" id="UP000046155"/>
    </source>
</evidence>
<dbReference type="EMBL" id="CDRZ01000298">
    <property type="protein sequence ID" value="CEO90565.1"/>
    <property type="molecule type" value="Genomic_DNA"/>
</dbReference>
<dbReference type="Pfam" id="PF00892">
    <property type="entry name" value="EamA"/>
    <property type="match status" value="2"/>
</dbReference>
<evidence type="ECO:0000256" key="2">
    <source>
        <dbReference type="ARBA" id="ARBA00007362"/>
    </source>
</evidence>
<keyword evidence="9" id="KW-1185">Reference proteome</keyword>
<evidence type="ECO:0000256" key="5">
    <source>
        <dbReference type="ARBA" id="ARBA00023136"/>
    </source>
</evidence>
<dbReference type="InterPro" id="IPR000620">
    <property type="entry name" value="EamA_dom"/>
</dbReference>
<sequence>MGVVIIHVQLSLFFTIKLTDVSIASFLQYLAPALIFAYSVVFHQEPVHSKDILILGLAIAGIIFLIASSCQNNLNMFGIISGLWTAVALSIYTIYSKFVAQKHNPWAALTYGMLSVSLLLLVAFPPSIKVFDGFPYNTTLFLLYISLFTMIIPYGLFLLGMRFIKPHQASITATLEPVVALVLSGLLSLELLTPIKLMGCLFIISSVILLAYQNITNKEQNENNSG</sequence>
<feature type="transmembrane region" description="Helical" evidence="6">
    <location>
        <begin position="140"/>
        <end position="159"/>
    </location>
</feature>
<keyword evidence="3 6" id="KW-0812">Transmembrane</keyword>
<evidence type="ECO:0000313" key="8">
    <source>
        <dbReference type="EMBL" id="CEO90565.1"/>
    </source>
</evidence>
<accession>A0A0B7MKI6</accession>
<comment type="subcellular location">
    <subcellularLocation>
        <location evidence="1">Membrane</location>
        <topology evidence="1">Multi-pass membrane protein</topology>
    </subcellularLocation>
</comment>
<feature type="transmembrane region" description="Helical" evidence="6">
    <location>
        <begin position="107"/>
        <end position="128"/>
    </location>
</feature>
<comment type="similarity">
    <text evidence="2">Belongs to the EamA transporter family.</text>
</comment>
<feature type="domain" description="EamA" evidence="7">
    <location>
        <begin position="8"/>
        <end position="66"/>
    </location>
</feature>
<feature type="transmembrane region" description="Helical" evidence="6">
    <location>
        <begin position="171"/>
        <end position="189"/>
    </location>
</feature>
<dbReference type="SUPFAM" id="SSF103481">
    <property type="entry name" value="Multidrug resistance efflux transporter EmrE"/>
    <property type="match status" value="2"/>
</dbReference>
<evidence type="ECO:0000256" key="4">
    <source>
        <dbReference type="ARBA" id="ARBA00022989"/>
    </source>
</evidence>
<keyword evidence="4 6" id="KW-1133">Transmembrane helix</keyword>
<proteinExistence type="inferred from homology"/>
<feature type="transmembrane region" description="Helical" evidence="6">
    <location>
        <begin position="52"/>
        <end position="68"/>
    </location>
</feature>
<name>A0A0B7MKI6_9FIRM</name>
<feature type="domain" description="EamA" evidence="7">
    <location>
        <begin position="76"/>
        <end position="211"/>
    </location>
</feature>